<evidence type="ECO:0000313" key="2">
    <source>
        <dbReference type="EMBL" id="MBW0568281.1"/>
    </source>
</evidence>
<sequence length="257" mass="30032">MIRRFCAYGLEFKDSDGFTSDWCTLIPALELAYKTSIHSSTGKTPAMLEKGWNPRIPYDNLKKELVDIHPTASSFKIIPDQARHLANRGMKYSFKYAKERWDKHDKPPDFKIGDFVLVSTLNFNKIKLPIKLKDSFAGPFMIKALHGPNAVQLELTGEVMNKQITFPVSLMKPHSSSDKELFPLKNKPPLKIATLEEGEEKKIGKVLKERRTRNRKEREYLVRYRNSTQEDEWLLEKDIKNSDKLLRRFRHERKPEK</sequence>
<dbReference type="InterPro" id="IPR016197">
    <property type="entry name" value="Chromo-like_dom_sf"/>
</dbReference>
<feature type="domain" description="Chromo" evidence="1">
    <location>
        <begin position="201"/>
        <end position="257"/>
    </location>
</feature>
<dbReference type="Gene3D" id="2.40.50.40">
    <property type="match status" value="1"/>
</dbReference>
<dbReference type="EMBL" id="AVOT02082336">
    <property type="protein sequence ID" value="MBW0568281.1"/>
    <property type="molecule type" value="Genomic_DNA"/>
</dbReference>
<gene>
    <name evidence="2" type="ORF">O181_107996</name>
</gene>
<keyword evidence="3" id="KW-1185">Reference proteome</keyword>
<dbReference type="SUPFAM" id="SSF54160">
    <property type="entry name" value="Chromo domain-like"/>
    <property type="match status" value="1"/>
</dbReference>
<protein>
    <recommendedName>
        <fullName evidence="1">Chromo domain-containing protein</fullName>
    </recommendedName>
</protein>
<accession>A0A9Q3PPL8</accession>
<dbReference type="Proteomes" id="UP000765509">
    <property type="component" value="Unassembled WGS sequence"/>
</dbReference>
<proteinExistence type="predicted"/>
<dbReference type="InterPro" id="IPR000953">
    <property type="entry name" value="Chromo/chromo_shadow_dom"/>
</dbReference>
<dbReference type="GO" id="GO:0003676">
    <property type="term" value="F:nucleic acid binding"/>
    <property type="evidence" value="ECO:0007669"/>
    <property type="project" value="InterPro"/>
</dbReference>
<evidence type="ECO:0000259" key="1">
    <source>
        <dbReference type="PROSITE" id="PS50013"/>
    </source>
</evidence>
<evidence type="ECO:0000313" key="3">
    <source>
        <dbReference type="Proteomes" id="UP000765509"/>
    </source>
</evidence>
<dbReference type="GO" id="GO:0006338">
    <property type="term" value="P:chromatin remodeling"/>
    <property type="evidence" value="ECO:0007669"/>
    <property type="project" value="UniProtKB-ARBA"/>
</dbReference>
<dbReference type="InterPro" id="IPR036397">
    <property type="entry name" value="RNaseH_sf"/>
</dbReference>
<dbReference type="AlphaFoldDB" id="A0A9Q3PPL8"/>
<dbReference type="PROSITE" id="PS50013">
    <property type="entry name" value="CHROMO_2"/>
    <property type="match status" value="1"/>
</dbReference>
<name>A0A9Q3PPL8_9BASI</name>
<reference evidence="2" key="1">
    <citation type="submission" date="2021-03" db="EMBL/GenBank/DDBJ databases">
        <title>Draft genome sequence of rust myrtle Austropuccinia psidii MF-1, a brazilian biotype.</title>
        <authorList>
            <person name="Quecine M.C."/>
            <person name="Pachon D.M.R."/>
            <person name="Bonatelli M.L."/>
            <person name="Correr F.H."/>
            <person name="Franceschini L.M."/>
            <person name="Leite T.F."/>
            <person name="Margarido G.R.A."/>
            <person name="Almeida C.A."/>
            <person name="Ferrarezi J.A."/>
            <person name="Labate C.A."/>
        </authorList>
    </citation>
    <scope>NUCLEOTIDE SEQUENCE</scope>
    <source>
        <strain evidence="2">MF-1</strain>
    </source>
</reference>
<organism evidence="2 3">
    <name type="scientific">Austropuccinia psidii MF-1</name>
    <dbReference type="NCBI Taxonomy" id="1389203"/>
    <lineage>
        <taxon>Eukaryota</taxon>
        <taxon>Fungi</taxon>
        <taxon>Dikarya</taxon>
        <taxon>Basidiomycota</taxon>
        <taxon>Pucciniomycotina</taxon>
        <taxon>Pucciniomycetes</taxon>
        <taxon>Pucciniales</taxon>
        <taxon>Sphaerophragmiaceae</taxon>
        <taxon>Austropuccinia</taxon>
    </lineage>
</organism>
<comment type="caution">
    <text evidence="2">The sequence shown here is derived from an EMBL/GenBank/DDBJ whole genome shotgun (WGS) entry which is preliminary data.</text>
</comment>
<dbReference type="Gene3D" id="3.30.420.10">
    <property type="entry name" value="Ribonuclease H-like superfamily/Ribonuclease H"/>
    <property type="match status" value="1"/>
</dbReference>